<dbReference type="Proteomes" id="UP000826725">
    <property type="component" value="Chromosome"/>
</dbReference>
<evidence type="ECO:0008006" key="5">
    <source>
        <dbReference type="Google" id="ProtNLM"/>
    </source>
</evidence>
<organism evidence="3 4">
    <name type="scientific">Desulfomarina profundi</name>
    <dbReference type="NCBI Taxonomy" id="2772557"/>
    <lineage>
        <taxon>Bacteria</taxon>
        <taxon>Pseudomonadati</taxon>
        <taxon>Thermodesulfobacteriota</taxon>
        <taxon>Desulfobulbia</taxon>
        <taxon>Desulfobulbales</taxon>
        <taxon>Desulfobulbaceae</taxon>
        <taxon>Desulfomarina</taxon>
    </lineage>
</organism>
<evidence type="ECO:0000313" key="4">
    <source>
        <dbReference type="Proteomes" id="UP000826725"/>
    </source>
</evidence>
<dbReference type="CDD" id="cd03811">
    <property type="entry name" value="GT4_GT28_WabH-like"/>
    <property type="match status" value="1"/>
</dbReference>
<sequence>MRLLIISGRLGVGGAERFVSNLLSFIDHSKINTSLCLLENRIDYPLPEKIPVSILPAGKKKNYLQKISYLHRVIEQNNPDVIISNIALVNRLTGAALRKMVQPPYWIARIGNHPAKGGRSWWRNRVNMYWDRYAYQSVDRFLVNSKGLLQGLADVHPGSKGKTTVIYNPVDFQTLEEESNLPPSCLRSPEKQLIIAVGRFHRQKRYDLMIRAFSEIRRQQQVELWICGDGYLRPQIERDINRYSLKNDVRLLGYAANPFSLMRQADLFLMTSDWEGMPNALVEAMGLGIAAVATDCEFGPGEIIEHEVNGLLATPGNPEQITAMSLDLLRNKERRLTMAEKGKERVRSLFNREQIMRQWTDFLLP</sequence>
<evidence type="ECO:0000259" key="1">
    <source>
        <dbReference type="Pfam" id="PF00534"/>
    </source>
</evidence>
<dbReference type="EMBL" id="AP024086">
    <property type="protein sequence ID" value="BCL60652.1"/>
    <property type="molecule type" value="Genomic_DNA"/>
</dbReference>
<name>A0A8D5JLK3_9BACT</name>
<dbReference type="GO" id="GO:0016757">
    <property type="term" value="F:glycosyltransferase activity"/>
    <property type="evidence" value="ECO:0007669"/>
    <property type="project" value="InterPro"/>
</dbReference>
<dbReference type="InterPro" id="IPR001296">
    <property type="entry name" value="Glyco_trans_1"/>
</dbReference>
<evidence type="ECO:0000313" key="3">
    <source>
        <dbReference type="EMBL" id="BCL60652.1"/>
    </source>
</evidence>
<feature type="domain" description="Glycosyl transferase family 1" evidence="1">
    <location>
        <begin position="189"/>
        <end position="345"/>
    </location>
</feature>
<accession>A0A8D5JLK3</accession>
<dbReference type="Pfam" id="PF00534">
    <property type="entry name" value="Glycos_transf_1"/>
    <property type="match status" value="1"/>
</dbReference>
<proteinExistence type="predicted"/>
<dbReference type="InterPro" id="IPR028098">
    <property type="entry name" value="Glyco_trans_4-like_N"/>
</dbReference>
<dbReference type="PANTHER" id="PTHR12526">
    <property type="entry name" value="GLYCOSYLTRANSFERASE"/>
    <property type="match status" value="1"/>
</dbReference>
<protein>
    <recommendedName>
        <fullName evidence="5">Glycosyl transferase</fullName>
    </recommendedName>
</protein>
<dbReference type="AlphaFoldDB" id="A0A8D5JLK3"/>
<reference evidence="3" key="1">
    <citation type="submission" date="2020-09" db="EMBL/GenBank/DDBJ databases">
        <title>Desulfogranum mesoprofundum gen. nov., sp. nov., a novel mesophilic, sulfate-reducing chemolithoautotroph isolated from a deep-sea hydrothermal vent chimney in the Suiyo Seamount.</title>
        <authorList>
            <person name="Hashimoto Y."/>
            <person name="Nakagawa S."/>
        </authorList>
    </citation>
    <scope>NUCLEOTIDE SEQUENCE</scope>
    <source>
        <strain evidence="3">KT2</strain>
    </source>
</reference>
<dbReference type="PANTHER" id="PTHR12526:SF630">
    <property type="entry name" value="GLYCOSYLTRANSFERASE"/>
    <property type="match status" value="1"/>
</dbReference>
<dbReference type="RefSeq" id="WP_228856758.1">
    <property type="nucleotide sequence ID" value="NZ_AP024086.1"/>
</dbReference>
<dbReference type="Pfam" id="PF13439">
    <property type="entry name" value="Glyco_transf_4"/>
    <property type="match status" value="1"/>
</dbReference>
<dbReference type="KEGG" id="dbk:DGMP_13450"/>
<keyword evidence="4" id="KW-1185">Reference proteome</keyword>
<evidence type="ECO:0000259" key="2">
    <source>
        <dbReference type="Pfam" id="PF13439"/>
    </source>
</evidence>
<gene>
    <name evidence="3" type="ORF">DGMP_13450</name>
</gene>
<feature type="domain" description="Glycosyltransferase subfamily 4-like N-terminal" evidence="2">
    <location>
        <begin position="12"/>
        <end position="172"/>
    </location>
</feature>